<protein>
    <submittedName>
        <fullName evidence="2">Uncharacterized protein</fullName>
    </submittedName>
</protein>
<reference evidence="1 3" key="2">
    <citation type="submission" date="2016-09" db="EMBL/GenBank/DDBJ databases">
        <title>Genome Sequence of Salegentibacter salarius,Isolated from a Marine Solar Saltern of the Yellow Sea in South Korea.</title>
        <authorList>
            <person name="Zheng Q."/>
            <person name="Liu Y."/>
        </authorList>
    </citation>
    <scope>NUCLEOTIDE SEQUENCE [LARGE SCALE GENOMIC DNA]</scope>
    <source>
        <strain evidence="1 3">KCTC 12974</strain>
    </source>
</reference>
<dbReference type="EMBL" id="MJBR01000023">
    <property type="protein sequence ID" value="OEY72220.1"/>
    <property type="molecule type" value="Genomic_DNA"/>
</dbReference>
<accession>A0A2N0TUZ8</accession>
<dbReference type="EMBL" id="LKTR01000023">
    <property type="protein sequence ID" value="PKD18541.1"/>
    <property type="molecule type" value="Genomic_DNA"/>
</dbReference>
<dbReference type="AlphaFoldDB" id="A0A2N0TUZ8"/>
<evidence type="ECO:0000313" key="1">
    <source>
        <dbReference type="EMBL" id="OEY72220.1"/>
    </source>
</evidence>
<gene>
    <name evidence="2" type="ORF">APR40_02960</name>
    <name evidence="1" type="ORF">BHS39_02960</name>
</gene>
<sequence>MIKLRTLRVMLMLNYEYELIHFGYSNHPQKPDFLYVTSNFFSEKSNINVGLNDVERDFG</sequence>
<name>A0A2N0TUZ8_9FLAO</name>
<evidence type="ECO:0000313" key="4">
    <source>
        <dbReference type="Proteomes" id="UP000232533"/>
    </source>
</evidence>
<dbReference type="Proteomes" id="UP000232533">
    <property type="component" value="Unassembled WGS sequence"/>
</dbReference>
<organism evidence="2 4">
    <name type="scientific">Salegentibacter salarius</name>
    <dbReference type="NCBI Taxonomy" id="435906"/>
    <lineage>
        <taxon>Bacteria</taxon>
        <taxon>Pseudomonadati</taxon>
        <taxon>Bacteroidota</taxon>
        <taxon>Flavobacteriia</taxon>
        <taxon>Flavobacteriales</taxon>
        <taxon>Flavobacteriaceae</taxon>
        <taxon>Salegentibacter</taxon>
    </lineage>
</organism>
<keyword evidence="3" id="KW-1185">Reference proteome</keyword>
<evidence type="ECO:0000313" key="2">
    <source>
        <dbReference type="EMBL" id="PKD18541.1"/>
    </source>
</evidence>
<dbReference type="Proteomes" id="UP000176009">
    <property type="component" value="Unassembled WGS sequence"/>
</dbReference>
<reference evidence="2 4" key="1">
    <citation type="submission" date="2015-10" db="EMBL/GenBank/DDBJ databases">
        <title>Draft genome sequence of Salegentibacter salinarum KCTC 12975.</title>
        <authorList>
            <person name="Lin W."/>
            <person name="Zheng Q."/>
        </authorList>
    </citation>
    <scope>NUCLEOTIDE SEQUENCE [LARGE SCALE GENOMIC DNA]</scope>
    <source>
        <strain evidence="2 4">KCTC 12974</strain>
    </source>
</reference>
<comment type="caution">
    <text evidence="2">The sequence shown here is derived from an EMBL/GenBank/DDBJ whole genome shotgun (WGS) entry which is preliminary data.</text>
</comment>
<evidence type="ECO:0000313" key="3">
    <source>
        <dbReference type="Proteomes" id="UP000176009"/>
    </source>
</evidence>
<proteinExistence type="predicted"/>